<dbReference type="PANTHER" id="PTHR40053">
    <property type="entry name" value="SPORULATION-CONTROL PROTEIN SPO0M"/>
    <property type="match status" value="1"/>
</dbReference>
<name>A0A972H1M2_9BACL</name>
<dbReference type="PANTHER" id="PTHR40053:SF1">
    <property type="entry name" value="SPORULATION-CONTROL PROTEIN SPO0M"/>
    <property type="match status" value="1"/>
</dbReference>
<accession>A0A972H1M2</accession>
<keyword evidence="2" id="KW-1185">Reference proteome</keyword>
<dbReference type="InterPro" id="IPR009776">
    <property type="entry name" value="Spore_0_M"/>
</dbReference>
<comment type="caution">
    <text evidence="1">The sequence shown here is derived from an EMBL/GenBank/DDBJ whole genome shotgun (WGS) entry which is preliminary data.</text>
</comment>
<proteinExistence type="predicted"/>
<reference evidence="1" key="1">
    <citation type="submission" date="2019-10" db="EMBL/GenBank/DDBJ databases">
        <title>Description of Paenibacillus glebae sp. nov.</title>
        <authorList>
            <person name="Carlier A."/>
            <person name="Qi S."/>
        </authorList>
    </citation>
    <scope>NUCLEOTIDE SEQUENCE</scope>
    <source>
        <strain evidence="1">LMG 31456</strain>
    </source>
</reference>
<gene>
    <name evidence="1" type="ORF">GC093_31830</name>
</gene>
<dbReference type="AlphaFoldDB" id="A0A972H1M2"/>
<organism evidence="1 2">
    <name type="scientific">Paenibacillus foliorum</name>
    <dbReference type="NCBI Taxonomy" id="2654974"/>
    <lineage>
        <taxon>Bacteria</taxon>
        <taxon>Bacillati</taxon>
        <taxon>Bacillota</taxon>
        <taxon>Bacilli</taxon>
        <taxon>Bacillales</taxon>
        <taxon>Paenibacillaceae</taxon>
        <taxon>Paenibacillus</taxon>
    </lineage>
</organism>
<dbReference type="Proteomes" id="UP000641588">
    <property type="component" value="Unassembled WGS sequence"/>
</dbReference>
<dbReference type="Pfam" id="PF07070">
    <property type="entry name" value="Spo0M"/>
    <property type="match status" value="1"/>
</dbReference>
<dbReference type="RefSeq" id="WP_171656031.1">
    <property type="nucleotide sequence ID" value="NZ_WHOD01000121.1"/>
</dbReference>
<dbReference type="EMBL" id="WHOD01000121">
    <property type="protein sequence ID" value="NOU97787.1"/>
    <property type="molecule type" value="Genomic_DNA"/>
</dbReference>
<sequence length="257" mass="28956">MSTFKKMLATVGIGAAKVDLQIDNEQVAAGDMVTGVVLIQGGRVNQEVDDVYAFVKTQYVQEKDNQRSLVETTVGKFLLASKFTVEAEQAYEYPVSFQLPSGTPITVKRTSIWIQTGLDIKEAVDPKDEDRLEVFPHRHSQIVLDAIDLLGFRRREITCEYAPKLGRNLPFVQEFEFVPTTHFLKDLDELEVIFLPDEDGVELLLQIDRKARGLMGMFAEATDTDESFVRCHFSAHDLHSGADSVAEELSQIIRQFI</sequence>
<evidence type="ECO:0000313" key="2">
    <source>
        <dbReference type="Proteomes" id="UP000641588"/>
    </source>
</evidence>
<evidence type="ECO:0000313" key="1">
    <source>
        <dbReference type="EMBL" id="NOU97787.1"/>
    </source>
</evidence>
<protein>
    <submittedName>
        <fullName evidence="1">Sporulation protein SpoOM</fullName>
    </submittedName>
</protein>